<proteinExistence type="predicted"/>
<evidence type="ECO:0000313" key="6">
    <source>
        <dbReference type="EMBL" id="QFZ24332.1"/>
    </source>
</evidence>
<name>A0A5Q0HFG8_SACSY</name>
<keyword evidence="2 4" id="KW-0238">DNA-binding</keyword>
<dbReference type="AlphaFoldDB" id="A0A5Q0HFG8"/>
<feature type="domain" description="HTH tetR-type" evidence="5">
    <location>
        <begin position="2"/>
        <end position="62"/>
    </location>
</feature>
<protein>
    <submittedName>
        <fullName evidence="6">TetR/AcrR family transcriptional regulator</fullName>
    </submittedName>
</protein>
<dbReference type="SUPFAM" id="SSF46689">
    <property type="entry name" value="Homeodomain-like"/>
    <property type="match status" value="1"/>
</dbReference>
<evidence type="ECO:0000313" key="7">
    <source>
        <dbReference type="Proteomes" id="UP000325787"/>
    </source>
</evidence>
<dbReference type="OrthoDB" id="3193022at2"/>
<keyword evidence="7" id="KW-1185">Reference proteome</keyword>
<evidence type="ECO:0000256" key="3">
    <source>
        <dbReference type="ARBA" id="ARBA00023163"/>
    </source>
</evidence>
<organism evidence="6 7">
    <name type="scientific">Saccharothrix syringae</name>
    <name type="common">Nocardiopsis syringae</name>
    <dbReference type="NCBI Taxonomy" id="103733"/>
    <lineage>
        <taxon>Bacteria</taxon>
        <taxon>Bacillati</taxon>
        <taxon>Actinomycetota</taxon>
        <taxon>Actinomycetes</taxon>
        <taxon>Pseudonocardiales</taxon>
        <taxon>Pseudonocardiaceae</taxon>
        <taxon>Saccharothrix</taxon>
    </lineage>
</organism>
<accession>A0A5Q0HFG8</accession>
<keyword evidence="3" id="KW-0804">Transcription</keyword>
<dbReference type="Pfam" id="PF00440">
    <property type="entry name" value="TetR_N"/>
    <property type="match status" value="1"/>
</dbReference>
<evidence type="ECO:0000256" key="1">
    <source>
        <dbReference type="ARBA" id="ARBA00023015"/>
    </source>
</evidence>
<gene>
    <name evidence="6" type="ORF">EKG83_18490</name>
</gene>
<evidence type="ECO:0000256" key="2">
    <source>
        <dbReference type="ARBA" id="ARBA00023125"/>
    </source>
</evidence>
<keyword evidence="1" id="KW-0805">Transcription regulation</keyword>
<dbReference type="GO" id="GO:0000976">
    <property type="term" value="F:transcription cis-regulatory region binding"/>
    <property type="evidence" value="ECO:0007669"/>
    <property type="project" value="TreeGrafter"/>
</dbReference>
<dbReference type="Proteomes" id="UP000325787">
    <property type="component" value="Chromosome"/>
</dbReference>
<dbReference type="PANTHER" id="PTHR30055">
    <property type="entry name" value="HTH-TYPE TRANSCRIPTIONAL REGULATOR RUTR"/>
    <property type="match status" value="1"/>
</dbReference>
<dbReference type="EMBL" id="CP034550">
    <property type="protein sequence ID" value="QFZ24332.1"/>
    <property type="molecule type" value="Genomic_DNA"/>
</dbReference>
<dbReference type="KEGG" id="ssyi:EKG83_18490"/>
<feature type="DNA-binding region" description="H-T-H motif" evidence="4">
    <location>
        <begin position="25"/>
        <end position="44"/>
    </location>
</feature>
<evidence type="ECO:0000259" key="5">
    <source>
        <dbReference type="PROSITE" id="PS50977"/>
    </source>
</evidence>
<dbReference type="Gene3D" id="1.10.357.10">
    <property type="entry name" value="Tetracycline Repressor, domain 2"/>
    <property type="match status" value="1"/>
</dbReference>
<sequence length="184" mass="19804">MLRSRAALLAAAVRLVSERGTSAVPVTDLAEAADVSRQLVYQHFGDRDALLVEAALDLVRHELLAPRDGAPGRLAVLAAVRHFADHRAFYRAVLSGPCAFALTRALGDLLAPVNRHVVRAAVGGGVRPDTLDDLAAFVTAGTGAVINAWLLSDRPHLDAEEFTDRLLRLWGGLGLTHHREDVDR</sequence>
<dbReference type="InterPro" id="IPR001647">
    <property type="entry name" value="HTH_TetR"/>
</dbReference>
<dbReference type="InterPro" id="IPR050109">
    <property type="entry name" value="HTH-type_TetR-like_transc_reg"/>
</dbReference>
<dbReference type="PANTHER" id="PTHR30055:SF234">
    <property type="entry name" value="HTH-TYPE TRANSCRIPTIONAL REGULATOR BETI"/>
    <property type="match status" value="1"/>
</dbReference>
<evidence type="ECO:0000256" key="4">
    <source>
        <dbReference type="PROSITE-ProRule" id="PRU00335"/>
    </source>
</evidence>
<reference evidence="7" key="1">
    <citation type="journal article" date="2021" name="Curr. Microbiol.">
        <title>Complete genome of nocamycin-producing strain Saccharothrix syringae NRRL B-16468 reveals the biosynthetic potential for secondary metabolites.</title>
        <authorList>
            <person name="Mo X."/>
            <person name="Yang S."/>
        </authorList>
    </citation>
    <scope>NUCLEOTIDE SEQUENCE [LARGE SCALE GENOMIC DNA]</scope>
    <source>
        <strain evidence="7">ATCC 51364 / DSM 43886 / JCM 6844 / KCTC 9398 / NBRC 14523 / NRRL B-16468 / INA 2240</strain>
    </source>
</reference>
<dbReference type="PROSITE" id="PS50977">
    <property type="entry name" value="HTH_TETR_2"/>
    <property type="match status" value="1"/>
</dbReference>
<dbReference type="InterPro" id="IPR009057">
    <property type="entry name" value="Homeodomain-like_sf"/>
</dbReference>
<dbReference type="GO" id="GO:0003700">
    <property type="term" value="F:DNA-binding transcription factor activity"/>
    <property type="evidence" value="ECO:0007669"/>
    <property type="project" value="TreeGrafter"/>
</dbReference>
<dbReference type="PRINTS" id="PR00455">
    <property type="entry name" value="HTHTETR"/>
</dbReference>